<evidence type="ECO:0000313" key="1">
    <source>
        <dbReference type="EMBL" id="CUN95093.1"/>
    </source>
</evidence>
<dbReference type="GO" id="GO:0016787">
    <property type="term" value="F:hydrolase activity"/>
    <property type="evidence" value="ECO:0007669"/>
    <property type="project" value="UniProtKB-KW"/>
</dbReference>
<dbReference type="InterPro" id="IPR014512">
    <property type="entry name" value="O_gly_hydro"/>
</dbReference>
<reference evidence="1 3" key="1">
    <citation type="submission" date="2015-09" db="EMBL/GenBank/DDBJ databases">
        <authorList>
            <consortium name="Pathogen Informatics"/>
        </authorList>
    </citation>
    <scope>NUCLEOTIDE SEQUENCE [LARGE SCALE GENOMIC DNA]</scope>
    <source>
        <strain evidence="1 3">2789STDY5608850</strain>
    </source>
</reference>
<dbReference type="Proteomes" id="UP000095651">
    <property type="component" value="Unassembled WGS sequence"/>
</dbReference>
<evidence type="ECO:0000313" key="3">
    <source>
        <dbReference type="Proteomes" id="UP000095651"/>
    </source>
</evidence>
<dbReference type="AlphaFoldDB" id="A0A174B3V9"/>
<dbReference type="Gene3D" id="1.50.10.20">
    <property type="match status" value="1"/>
</dbReference>
<name>A0A174B3V9_9FIRM</name>
<dbReference type="EMBL" id="QSSQ01000020">
    <property type="protein sequence ID" value="RGM01831.1"/>
    <property type="molecule type" value="Genomic_DNA"/>
</dbReference>
<evidence type="ECO:0000313" key="2">
    <source>
        <dbReference type="EMBL" id="RGM01831.1"/>
    </source>
</evidence>
<dbReference type="Pfam" id="PF03663">
    <property type="entry name" value="Glyco_hydro_76"/>
    <property type="match status" value="1"/>
</dbReference>
<reference evidence="2 4" key="2">
    <citation type="submission" date="2018-08" db="EMBL/GenBank/DDBJ databases">
        <title>A genome reference for cultivated species of the human gut microbiota.</title>
        <authorList>
            <person name="Zou Y."/>
            <person name="Xue W."/>
            <person name="Luo G."/>
        </authorList>
    </citation>
    <scope>NUCLEOTIDE SEQUENCE [LARGE SCALE GENOMIC DNA]</scope>
    <source>
        <strain evidence="2 4">TF05-11AC</strain>
    </source>
</reference>
<sequence>MANLNDALNLAQEALERCYWDEEKQYYEHHFPRKEEEAFVYWWHAHTVDALLDGYLRTGDGVYMERIRKELTGTWNANHQTFLHNWYDDMEWIALALLRLWDVTENDACRDQVFTIWEDVKTAWNDHMGGGLAWQKKQLDYKNTPANAPAAILAFRLYQRFGRPEDLEWGERIFQWNLRHLVDPDNGFVWDGINRLGDGKVDYEWEFTYCQGVFMQAALEYYHITKDEAYYEMALATFREAKRRLADSHGGLIPYEGPDDCGLFRGIFFRYCRELYAEKKNEPEIREMIHFHAETVASRGMNREGLIGGSWDEPETGTVDLAQHLSGIMVMEMAARC</sequence>
<protein>
    <submittedName>
        <fullName evidence="1">Predicted glycosyl hydrolase</fullName>
    </submittedName>
</protein>
<dbReference type="Proteomes" id="UP000261257">
    <property type="component" value="Unassembled WGS sequence"/>
</dbReference>
<dbReference type="InterPro" id="IPR008928">
    <property type="entry name" value="6-hairpin_glycosidase_sf"/>
</dbReference>
<dbReference type="PANTHER" id="PTHR47791:SF3">
    <property type="entry name" value="MEIOTICALLY UP-REGULATED GENE 191 PROTEIN"/>
    <property type="match status" value="1"/>
</dbReference>
<dbReference type="RefSeq" id="WP_055653881.1">
    <property type="nucleotide sequence ID" value="NZ_CABIXC010000003.1"/>
</dbReference>
<evidence type="ECO:0000313" key="4">
    <source>
        <dbReference type="Proteomes" id="UP000261257"/>
    </source>
</evidence>
<keyword evidence="1" id="KW-0378">Hydrolase</keyword>
<dbReference type="PIRSF" id="PIRSF021505">
    <property type="entry name" value="O_gly_hdrol"/>
    <property type="match status" value="1"/>
</dbReference>
<dbReference type="SUPFAM" id="SSF48208">
    <property type="entry name" value="Six-hairpin glycosidases"/>
    <property type="match status" value="1"/>
</dbReference>
<dbReference type="EMBL" id="CYZE01000003">
    <property type="protein sequence ID" value="CUN95093.1"/>
    <property type="molecule type" value="Genomic_DNA"/>
</dbReference>
<organism evidence="1 3">
    <name type="scientific">Hungatella hathewayi</name>
    <dbReference type="NCBI Taxonomy" id="154046"/>
    <lineage>
        <taxon>Bacteria</taxon>
        <taxon>Bacillati</taxon>
        <taxon>Bacillota</taxon>
        <taxon>Clostridia</taxon>
        <taxon>Lachnospirales</taxon>
        <taxon>Lachnospiraceae</taxon>
        <taxon>Hungatella</taxon>
    </lineage>
</organism>
<dbReference type="InterPro" id="IPR005198">
    <property type="entry name" value="Glyco_hydro_76"/>
</dbReference>
<dbReference type="GO" id="GO:0005975">
    <property type="term" value="P:carbohydrate metabolic process"/>
    <property type="evidence" value="ECO:0007669"/>
    <property type="project" value="InterPro"/>
</dbReference>
<dbReference type="PANTHER" id="PTHR47791">
    <property type="entry name" value="MEIOTICALLY UP-REGULATED GENE 191 PROTEIN"/>
    <property type="match status" value="1"/>
</dbReference>
<proteinExistence type="predicted"/>
<gene>
    <name evidence="2" type="ORF">DXC39_18175</name>
    <name evidence="1" type="ORF">ERS852407_01466</name>
</gene>
<accession>A0A174B3V9</accession>
<dbReference type="InterPro" id="IPR053169">
    <property type="entry name" value="MUG_Protein"/>
</dbReference>